<dbReference type="EMBL" id="ATHL01000079">
    <property type="protein sequence ID" value="EQB14805.1"/>
    <property type="molecule type" value="Genomic_DNA"/>
</dbReference>
<name>T0ISL4_9SPHN</name>
<sequence>MMTLWIQLRPAAEVFLVISLSPKNIVRGVEDRLCLCI</sequence>
<gene>
    <name evidence="1" type="ORF">L284_12695</name>
</gene>
<reference evidence="1 2" key="1">
    <citation type="journal article" date="2013" name="Genome Announc.">
        <title>Genome Sequence of Novosphingobium lindaniclasticum LE124T, Isolated from a Hexachlorocyclohexane Dumpsite.</title>
        <authorList>
            <person name="Saxena A."/>
            <person name="Nayyar N."/>
            <person name="Sangwan N."/>
            <person name="Kumari R."/>
            <person name="Khurana J.P."/>
            <person name="Lal R."/>
        </authorList>
    </citation>
    <scope>NUCLEOTIDE SEQUENCE [LARGE SCALE GENOMIC DNA]</scope>
    <source>
        <strain evidence="1 2">LE124</strain>
    </source>
</reference>
<organism evidence="1 2">
    <name type="scientific">Novosphingobium lindaniclasticum LE124</name>
    <dbReference type="NCBI Taxonomy" id="1096930"/>
    <lineage>
        <taxon>Bacteria</taxon>
        <taxon>Pseudomonadati</taxon>
        <taxon>Pseudomonadota</taxon>
        <taxon>Alphaproteobacteria</taxon>
        <taxon>Sphingomonadales</taxon>
        <taxon>Sphingomonadaceae</taxon>
        <taxon>Novosphingobium</taxon>
    </lineage>
</organism>
<proteinExistence type="predicted"/>
<comment type="caution">
    <text evidence="1">The sequence shown here is derived from an EMBL/GenBank/DDBJ whole genome shotgun (WGS) entry which is preliminary data.</text>
</comment>
<dbReference type="AlphaFoldDB" id="T0ISL4"/>
<dbReference type="Proteomes" id="UP000015527">
    <property type="component" value="Unassembled WGS sequence"/>
</dbReference>
<keyword evidence="2" id="KW-1185">Reference proteome</keyword>
<evidence type="ECO:0000313" key="2">
    <source>
        <dbReference type="Proteomes" id="UP000015527"/>
    </source>
</evidence>
<dbReference type="PATRIC" id="fig|1096930.3.peg.2538"/>
<accession>T0ISL4</accession>
<evidence type="ECO:0000313" key="1">
    <source>
        <dbReference type="EMBL" id="EQB14805.1"/>
    </source>
</evidence>
<protein>
    <submittedName>
        <fullName evidence="1">Uncharacterized protein</fullName>
    </submittedName>
</protein>